<name>A0A1J1HNT6_9DIPT</name>
<proteinExistence type="predicted"/>
<feature type="region of interest" description="Disordered" evidence="1">
    <location>
        <begin position="37"/>
        <end position="59"/>
    </location>
</feature>
<protein>
    <submittedName>
        <fullName evidence="2">CLUMA_CG002878, isoform A</fullName>
    </submittedName>
</protein>
<sequence>MFPRIMLKDGQIISNQSNHITENKKINLMIQPASNELSDNLGMPQGTILSPTLKTKKTL</sequence>
<evidence type="ECO:0000313" key="2">
    <source>
        <dbReference type="EMBL" id="CRK89060.1"/>
    </source>
</evidence>
<dbReference type="EMBL" id="CVRI01000010">
    <property type="protein sequence ID" value="CRK89060.1"/>
    <property type="molecule type" value="Genomic_DNA"/>
</dbReference>
<reference evidence="2 3" key="1">
    <citation type="submission" date="2015-04" db="EMBL/GenBank/DDBJ databases">
        <authorList>
            <person name="Syromyatnikov M.Y."/>
            <person name="Popov V.N."/>
        </authorList>
    </citation>
    <scope>NUCLEOTIDE SEQUENCE [LARGE SCALE GENOMIC DNA]</scope>
</reference>
<dbReference type="Proteomes" id="UP000183832">
    <property type="component" value="Unassembled WGS sequence"/>
</dbReference>
<gene>
    <name evidence="2" type="ORF">CLUMA_CG002878</name>
</gene>
<accession>A0A1J1HNT6</accession>
<keyword evidence="3" id="KW-1185">Reference proteome</keyword>
<organism evidence="2 3">
    <name type="scientific">Clunio marinus</name>
    <dbReference type="NCBI Taxonomy" id="568069"/>
    <lineage>
        <taxon>Eukaryota</taxon>
        <taxon>Metazoa</taxon>
        <taxon>Ecdysozoa</taxon>
        <taxon>Arthropoda</taxon>
        <taxon>Hexapoda</taxon>
        <taxon>Insecta</taxon>
        <taxon>Pterygota</taxon>
        <taxon>Neoptera</taxon>
        <taxon>Endopterygota</taxon>
        <taxon>Diptera</taxon>
        <taxon>Nematocera</taxon>
        <taxon>Chironomoidea</taxon>
        <taxon>Chironomidae</taxon>
        <taxon>Clunio</taxon>
    </lineage>
</organism>
<evidence type="ECO:0000313" key="3">
    <source>
        <dbReference type="Proteomes" id="UP000183832"/>
    </source>
</evidence>
<evidence type="ECO:0000256" key="1">
    <source>
        <dbReference type="SAM" id="MobiDB-lite"/>
    </source>
</evidence>
<dbReference type="AlphaFoldDB" id="A0A1J1HNT6"/>